<proteinExistence type="inferred from homology"/>
<sequence>MLEQRYRWKNRQLRAHVSVVNGEISPTLVLTNARFLHSILKQWVTANIWIYEDRIVYVGEELPESKGSYEIYDCHGKTLVPGYIEPHVHPFLLYNPQTFAEYAVKTGTTTFINDNLMLFLMLEEKKAFSLLEELRTLPVSMYWWCRYDAQTELANEEEIFSNTAVKSWIEHEAVIQGGELTGWPKLLDGDDMMLHWIQETKRMRKRIEGHFPGASEKTLTKMALLGADSDHESMSGQDIKKRLMAGYMVSLRHSSIRPDLELLLQEMKEMNLNQYDMMMFTTDGAAPAFYEKGILDWMIAKAIEHGVPPIDAYHMASYNVAKYYRVDHLHGVIAPGRVANINILEDEYHPTPMAVLSKGEWVKNPEGSVSNFPSIDWAKYGFGPLQLDWDLQEEDLQFSMPFGIEMVNNVITKPYSLEKDVSGEELYQADDENFLVLLDRHGKWRVNTMIKGFATNIQGFASSFSNTGGILLIGKCKREMERAFYRMKEMGGGLVLSENEQIIHEIPLELSGMMSTKPVEELIKEEVELKKLLVDRGYQFDDPIYTLLFLSSTHLPYIRITSHGMYDVMKKTVLFPTIMR</sequence>
<feature type="domain" description="Amidohydrolase-related" evidence="5">
    <location>
        <begin position="78"/>
        <end position="362"/>
    </location>
</feature>
<dbReference type="Proteomes" id="UP001387364">
    <property type="component" value="Chromosome"/>
</dbReference>
<dbReference type="EC" id="3.5.4.2" evidence="2"/>
<evidence type="ECO:0000256" key="2">
    <source>
        <dbReference type="ARBA" id="ARBA00012782"/>
    </source>
</evidence>
<dbReference type="SUPFAM" id="SSF51338">
    <property type="entry name" value="Composite domain of metallo-dependent hydrolases"/>
    <property type="match status" value="1"/>
</dbReference>
<protein>
    <recommendedName>
        <fullName evidence="2">adenine deaminase</fullName>
        <ecNumber evidence="2">3.5.4.2</ecNumber>
    </recommendedName>
</protein>
<dbReference type="EMBL" id="CP147404">
    <property type="protein sequence ID" value="WXB93581.1"/>
    <property type="molecule type" value="Genomic_DNA"/>
</dbReference>
<gene>
    <name evidence="7" type="ORF">WDJ61_02710</name>
</gene>
<accession>A0ABZ2N775</accession>
<comment type="catalytic activity">
    <reaction evidence="4">
        <text>adenine + H2O + H(+) = hypoxanthine + NH4(+)</text>
        <dbReference type="Rhea" id="RHEA:23688"/>
        <dbReference type="ChEBI" id="CHEBI:15377"/>
        <dbReference type="ChEBI" id="CHEBI:15378"/>
        <dbReference type="ChEBI" id="CHEBI:16708"/>
        <dbReference type="ChEBI" id="CHEBI:17368"/>
        <dbReference type="ChEBI" id="CHEBI:28938"/>
        <dbReference type="EC" id="3.5.4.2"/>
    </reaction>
</comment>
<dbReference type="SUPFAM" id="SSF51556">
    <property type="entry name" value="Metallo-dependent hydrolases"/>
    <property type="match status" value="1"/>
</dbReference>
<evidence type="ECO:0000313" key="7">
    <source>
        <dbReference type="EMBL" id="WXB93581.1"/>
    </source>
</evidence>
<dbReference type="Pfam" id="PF01979">
    <property type="entry name" value="Amidohydro_1"/>
    <property type="match status" value="1"/>
</dbReference>
<organism evidence="7 8">
    <name type="scientific">Bacillus kandeliae</name>
    <dbReference type="NCBI Taxonomy" id="3129297"/>
    <lineage>
        <taxon>Bacteria</taxon>
        <taxon>Bacillati</taxon>
        <taxon>Bacillota</taxon>
        <taxon>Bacilli</taxon>
        <taxon>Bacillales</taxon>
        <taxon>Bacillaceae</taxon>
        <taxon>Bacillus</taxon>
    </lineage>
</organism>
<dbReference type="RefSeq" id="WP_338752962.1">
    <property type="nucleotide sequence ID" value="NZ_CP147404.1"/>
</dbReference>
<evidence type="ECO:0000259" key="5">
    <source>
        <dbReference type="Pfam" id="PF01979"/>
    </source>
</evidence>
<dbReference type="InterPro" id="IPR026912">
    <property type="entry name" value="Adenine_deam_C"/>
</dbReference>
<reference evidence="7 8" key="1">
    <citation type="submission" date="2024-02" db="EMBL/GenBank/DDBJ databases">
        <title>Seven novel Bacillus-like species.</title>
        <authorList>
            <person name="Liu G."/>
        </authorList>
    </citation>
    <scope>NUCLEOTIDE SEQUENCE [LARGE SCALE GENOMIC DNA]</scope>
    <source>
        <strain evidence="7 8">FJAT-52991</strain>
    </source>
</reference>
<dbReference type="Gene3D" id="2.30.40.10">
    <property type="entry name" value="Urease, subunit C, domain 1"/>
    <property type="match status" value="1"/>
</dbReference>
<evidence type="ECO:0000313" key="8">
    <source>
        <dbReference type="Proteomes" id="UP001387364"/>
    </source>
</evidence>
<dbReference type="PANTHER" id="PTHR11113:SF6">
    <property type="entry name" value="ADENINE DEAMINASE YERA-RELATED"/>
    <property type="match status" value="1"/>
</dbReference>
<evidence type="ECO:0000256" key="3">
    <source>
        <dbReference type="ARBA" id="ARBA00022801"/>
    </source>
</evidence>
<dbReference type="Pfam" id="PF13382">
    <property type="entry name" value="Adenine_deam_C"/>
    <property type="match status" value="1"/>
</dbReference>
<keyword evidence="3" id="KW-0378">Hydrolase</keyword>
<evidence type="ECO:0000256" key="1">
    <source>
        <dbReference type="ARBA" id="ARBA00006773"/>
    </source>
</evidence>
<dbReference type="Gene3D" id="3.20.20.140">
    <property type="entry name" value="Metal-dependent hydrolases"/>
    <property type="match status" value="1"/>
</dbReference>
<evidence type="ECO:0000259" key="6">
    <source>
        <dbReference type="Pfam" id="PF13382"/>
    </source>
</evidence>
<evidence type="ECO:0000256" key="4">
    <source>
        <dbReference type="ARBA" id="ARBA00047720"/>
    </source>
</evidence>
<feature type="domain" description="Adenine deaminase C-terminal" evidence="6">
    <location>
        <begin position="410"/>
        <end position="571"/>
    </location>
</feature>
<dbReference type="InterPro" id="IPR011059">
    <property type="entry name" value="Metal-dep_hydrolase_composite"/>
</dbReference>
<dbReference type="PANTHER" id="PTHR11113">
    <property type="entry name" value="N-ACETYLGLUCOSAMINE-6-PHOSPHATE DEACETYLASE"/>
    <property type="match status" value="1"/>
</dbReference>
<dbReference type="InterPro" id="IPR032466">
    <property type="entry name" value="Metal_Hydrolase"/>
</dbReference>
<dbReference type="InterPro" id="IPR006680">
    <property type="entry name" value="Amidohydro-rel"/>
</dbReference>
<comment type="similarity">
    <text evidence="1">Belongs to the metallo-dependent hydrolases superfamily. Adenine deaminase family.</text>
</comment>
<name>A0ABZ2N775_9BACI</name>
<keyword evidence="8" id="KW-1185">Reference proteome</keyword>